<proteinExistence type="predicted"/>
<comment type="caution">
    <text evidence="1">The sequence shown here is derived from an EMBL/GenBank/DDBJ whole genome shotgun (WGS) entry which is preliminary data.</text>
</comment>
<organism evidence="1">
    <name type="scientific">Salinimicrobium catena</name>
    <dbReference type="NCBI Taxonomy" id="390640"/>
    <lineage>
        <taxon>Bacteria</taxon>
        <taxon>Pseudomonadati</taxon>
        <taxon>Bacteroidota</taxon>
        <taxon>Flavobacteriia</taxon>
        <taxon>Flavobacteriales</taxon>
        <taxon>Flavobacteriaceae</taxon>
        <taxon>Salinimicrobium</taxon>
    </lineage>
</organism>
<dbReference type="Proteomes" id="UP000885753">
    <property type="component" value="Unassembled WGS sequence"/>
</dbReference>
<gene>
    <name evidence="1" type="ORF">ENO10_03165</name>
</gene>
<dbReference type="EMBL" id="DSEE01000231">
    <property type="protein sequence ID" value="HER40198.1"/>
    <property type="molecule type" value="Genomic_DNA"/>
</dbReference>
<reference evidence="1" key="1">
    <citation type="journal article" date="2020" name="mSystems">
        <title>Genome- and Community-Level Interaction Insights into Carbon Utilization and Element Cycling Functions of Hydrothermarchaeota in Hydrothermal Sediment.</title>
        <authorList>
            <person name="Zhou Z."/>
            <person name="Liu Y."/>
            <person name="Xu W."/>
            <person name="Pan J."/>
            <person name="Luo Z.H."/>
            <person name="Li M."/>
        </authorList>
    </citation>
    <scope>NUCLEOTIDE SEQUENCE [LARGE SCALE GENOMIC DNA]</scope>
    <source>
        <strain evidence="1">SpSt-1235</strain>
    </source>
</reference>
<dbReference type="AlphaFoldDB" id="A0A7C2M5J7"/>
<sequence>QGTDTLATKVPLEGDLNNVDTGVFSTVLNIFKNAWIKAFTTDVDEDINYKEAVEESKKDD</sequence>
<evidence type="ECO:0000313" key="1">
    <source>
        <dbReference type="EMBL" id="HER40198.1"/>
    </source>
</evidence>
<protein>
    <submittedName>
        <fullName evidence="1">Uncharacterized protein</fullName>
    </submittedName>
</protein>
<feature type="non-terminal residue" evidence="1">
    <location>
        <position position="1"/>
    </location>
</feature>
<accession>A0A7C2M5J7</accession>
<name>A0A7C2M5J7_9FLAO</name>